<dbReference type="RefSeq" id="WP_195168747.1">
    <property type="nucleotide sequence ID" value="NZ_CP062983.1"/>
</dbReference>
<keyword evidence="1" id="KW-0472">Membrane</keyword>
<keyword evidence="1" id="KW-1133">Transmembrane helix</keyword>
<protein>
    <recommendedName>
        <fullName evidence="4">DUF4367 domain-containing protein</fullName>
    </recommendedName>
</protein>
<dbReference type="EMBL" id="CP062983">
    <property type="protein sequence ID" value="QPC80672.1"/>
    <property type="molecule type" value="Genomic_DNA"/>
</dbReference>
<name>A0A7S8E5C1_9CHLR</name>
<dbReference type="Proteomes" id="UP000594468">
    <property type="component" value="Chromosome"/>
</dbReference>
<feature type="transmembrane region" description="Helical" evidence="1">
    <location>
        <begin position="55"/>
        <end position="75"/>
    </location>
</feature>
<evidence type="ECO:0000256" key="1">
    <source>
        <dbReference type="SAM" id="Phobius"/>
    </source>
</evidence>
<evidence type="ECO:0000313" key="2">
    <source>
        <dbReference type="EMBL" id="QPC80672.1"/>
    </source>
</evidence>
<dbReference type="KEGG" id="pmet:G4Y79_13215"/>
<dbReference type="AlphaFoldDB" id="A0A7S8E5C1"/>
<proteinExistence type="predicted"/>
<organism evidence="2 3">
    <name type="scientific">Phototrophicus methaneseepsis</name>
    <dbReference type="NCBI Taxonomy" id="2710758"/>
    <lineage>
        <taxon>Bacteria</taxon>
        <taxon>Bacillati</taxon>
        <taxon>Chloroflexota</taxon>
        <taxon>Candidatus Thermofontia</taxon>
        <taxon>Phototrophicales</taxon>
        <taxon>Phototrophicaceae</taxon>
        <taxon>Phototrophicus</taxon>
    </lineage>
</organism>
<keyword evidence="1" id="KW-0812">Transmembrane</keyword>
<sequence>MTDLLEQELMALHQRNQPDAAFINQLEQTLRNSSAQRQPAIISPKQEKLRIQPTYRHLGLVAASIVIIFALVAAVEPLQTWAQEIFDFFIHSEITDSTQLVQHDQPEFINVESITQAEEIAGFEALKWQAEHFNPIFILAAEGRITLVYEHKNDRGPLVIVSKTRNILPHEPEPVRPDATIINTKVNEYVAQFVAGWWHTPRDESTQWSAENQRLLHWQDDHFSYSLTVSSYIADTLDEVVELAESLR</sequence>
<reference evidence="2 3" key="1">
    <citation type="submission" date="2020-02" db="EMBL/GenBank/DDBJ databases">
        <authorList>
            <person name="Zheng R.K."/>
            <person name="Sun C.M."/>
        </authorList>
    </citation>
    <scope>NUCLEOTIDE SEQUENCE [LARGE SCALE GENOMIC DNA]</scope>
    <source>
        <strain evidence="3">rifampicinis</strain>
    </source>
</reference>
<keyword evidence="3" id="KW-1185">Reference proteome</keyword>
<evidence type="ECO:0000313" key="3">
    <source>
        <dbReference type="Proteomes" id="UP000594468"/>
    </source>
</evidence>
<gene>
    <name evidence="2" type="ORF">G4Y79_13215</name>
</gene>
<accession>A0A7S8E5C1</accession>
<evidence type="ECO:0008006" key="4">
    <source>
        <dbReference type="Google" id="ProtNLM"/>
    </source>
</evidence>